<dbReference type="SUPFAM" id="SSF54928">
    <property type="entry name" value="RNA-binding domain, RBD"/>
    <property type="match status" value="1"/>
</dbReference>
<evidence type="ECO:0008006" key="4">
    <source>
        <dbReference type="Google" id="ProtNLM"/>
    </source>
</evidence>
<protein>
    <recommendedName>
        <fullName evidence="4">RRM domain-containing protein</fullName>
    </recommendedName>
</protein>
<dbReference type="EnsemblMetazoa" id="AALFPA23_012788.R18448">
    <property type="protein sequence ID" value="AALFPA23_012788.P18448"/>
    <property type="gene ID" value="AALFPA23_012788"/>
</dbReference>
<sequence>MSEIDPPPSSRAYNPEYPLDSDDADDELGGRFRRDPFSISASSHIAGPKPEQYETNFPLDSEGEDYTRHPSNVTVREQPPPPKVYRDLFCVKTYRREDLYPTELDPVCYPAWTLSAYWPVYVSNFQLISFDEVERNVQVATYFASKGLLSRMIYVREGEDSAVRRQQRKTLLQDMLVYFTCQEDAERAIRCCDKTTYYGHTLNVLPGRVPVYFDPERTVCFRVGKKSFHLTDTIVEQKLRYRGCDNIGTIVKYTDCEVFVEFDDGYSMRRAVAETKLWIPSMLSHPVKKQRYLEQDCKYQMMFMIQENPSFLDMVPPEYVLNDLLNGKLPPVVRDWENWTAPKRLRPEVMQAITRERLKTKQHLLENAKAKREAKRKGLPIVKNPDSGYIKRHKQEVLRQKEAILGITHHNPKRRKDSFAHAEWIKSRYNKLLEEFNDTRSKLLIENRNRTLAERNKLFYDLLRVEKELGNHIDKYLIGLELNELYNGLAVAIIVAGETPNFPRYPTDLEHSDEQEPLDKLWPVYVTNFPVTDLDPKARNQQITEFFASKGCPVQMVYLDDNDGFYNSYLKIIKQLDMLVYFQSKEVADSAIEKFNRITYRGSKVNLLPGRKPVYYQRNRTVCLKLDKDPIIGEQSIDRVLVNSSPEWLHSLNRHPKRAIFAFMNKTQLRTALYSGVHLEALPKRGTWQRYTEKDVKQDLLRRIVNDADFLNHQPEPNALRQLFVVESMPADDSGEIVWVGEYYQQRKRMNERIGAVLDEWEKLQ</sequence>
<feature type="region of interest" description="Disordered" evidence="1">
    <location>
        <begin position="1"/>
        <end position="53"/>
    </location>
</feature>
<dbReference type="CDD" id="cd00590">
    <property type="entry name" value="RRM_SF"/>
    <property type="match status" value="1"/>
</dbReference>
<proteinExistence type="predicted"/>
<dbReference type="Proteomes" id="UP000069940">
    <property type="component" value="Unassembled WGS sequence"/>
</dbReference>
<reference evidence="2" key="2">
    <citation type="submission" date="2025-05" db="UniProtKB">
        <authorList>
            <consortium name="EnsemblMetazoa"/>
        </authorList>
    </citation>
    <scope>IDENTIFICATION</scope>
    <source>
        <strain evidence="2">Foshan</strain>
    </source>
</reference>
<evidence type="ECO:0000313" key="2">
    <source>
        <dbReference type="EnsemblMetazoa" id="AALFPA23_012788.P18448"/>
    </source>
</evidence>
<name>A0ABM1YWQ6_AEDAL</name>
<reference evidence="3" key="1">
    <citation type="journal article" date="2015" name="Proc. Natl. Acad. Sci. U.S.A.">
        <title>Genome sequence of the Asian Tiger mosquito, Aedes albopictus, reveals insights into its biology, genetics, and evolution.</title>
        <authorList>
            <person name="Chen X.G."/>
            <person name="Jiang X."/>
            <person name="Gu J."/>
            <person name="Xu M."/>
            <person name="Wu Y."/>
            <person name="Deng Y."/>
            <person name="Zhang C."/>
            <person name="Bonizzoni M."/>
            <person name="Dermauw W."/>
            <person name="Vontas J."/>
            <person name="Armbruster P."/>
            <person name="Huang X."/>
            <person name="Yang Y."/>
            <person name="Zhang H."/>
            <person name="He W."/>
            <person name="Peng H."/>
            <person name="Liu Y."/>
            <person name="Wu K."/>
            <person name="Chen J."/>
            <person name="Lirakis M."/>
            <person name="Topalis P."/>
            <person name="Van Leeuwen T."/>
            <person name="Hall A.B."/>
            <person name="Jiang X."/>
            <person name="Thorpe C."/>
            <person name="Mueller R.L."/>
            <person name="Sun C."/>
            <person name="Waterhouse R.M."/>
            <person name="Yan G."/>
            <person name="Tu Z.J."/>
            <person name="Fang X."/>
            <person name="James A.A."/>
        </authorList>
    </citation>
    <scope>NUCLEOTIDE SEQUENCE [LARGE SCALE GENOMIC DNA]</scope>
    <source>
        <strain evidence="3">Foshan</strain>
    </source>
</reference>
<organism evidence="2 3">
    <name type="scientific">Aedes albopictus</name>
    <name type="common">Asian tiger mosquito</name>
    <name type="synonym">Stegomyia albopicta</name>
    <dbReference type="NCBI Taxonomy" id="7160"/>
    <lineage>
        <taxon>Eukaryota</taxon>
        <taxon>Metazoa</taxon>
        <taxon>Ecdysozoa</taxon>
        <taxon>Arthropoda</taxon>
        <taxon>Hexapoda</taxon>
        <taxon>Insecta</taxon>
        <taxon>Pterygota</taxon>
        <taxon>Neoptera</taxon>
        <taxon>Endopterygota</taxon>
        <taxon>Diptera</taxon>
        <taxon>Nematocera</taxon>
        <taxon>Culicoidea</taxon>
        <taxon>Culicidae</taxon>
        <taxon>Culicinae</taxon>
        <taxon>Aedini</taxon>
        <taxon>Aedes</taxon>
        <taxon>Stegomyia</taxon>
    </lineage>
</organism>
<dbReference type="InterPro" id="IPR035979">
    <property type="entry name" value="RBD_domain_sf"/>
</dbReference>
<keyword evidence="3" id="KW-1185">Reference proteome</keyword>
<dbReference type="GeneID" id="109411034"/>
<accession>A0ABM1YWQ6</accession>
<dbReference type="RefSeq" id="XP_062706390.1">
    <property type="nucleotide sequence ID" value="XM_062850406.1"/>
</dbReference>
<evidence type="ECO:0000313" key="3">
    <source>
        <dbReference type="Proteomes" id="UP000069940"/>
    </source>
</evidence>
<evidence type="ECO:0000256" key="1">
    <source>
        <dbReference type="SAM" id="MobiDB-lite"/>
    </source>
</evidence>